<evidence type="ECO:0000313" key="1">
    <source>
        <dbReference type="EMBL" id="KAK6342124.1"/>
    </source>
</evidence>
<gene>
    <name evidence="1" type="ORF">TWF730_001602</name>
</gene>
<dbReference type="EMBL" id="JAVHNS010000010">
    <property type="protein sequence ID" value="KAK6342124.1"/>
    <property type="molecule type" value="Genomic_DNA"/>
</dbReference>
<name>A0AAV9UL99_9PEZI</name>
<dbReference type="Proteomes" id="UP001373714">
    <property type="component" value="Unassembled WGS sequence"/>
</dbReference>
<comment type="caution">
    <text evidence="1">The sequence shown here is derived from an EMBL/GenBank/DDBJ whole genome shotgun (WGS) entry which is preliminary data.</text>
</comment>
<evidence type="ECO:0000313" key="2">
    <source>
        <dbReference type="Proteomes" id="UP001373714"/>
    </source>
</evidence>
<organism evidence="1 2">
    <name type="scientific">Orbilia blumenaviensis</name>
    <dbReference type="NCBI Taxonomy" id="1796055"/>
    <lineage>
        <taxon>Eukaryota</taxon>
        <taxon>Fungi</taxon>
        <taxon>Dikarya</taxon>
        <taxon>Ascomycota</taxon>
        <taxon>Pezizomycotina</taxon>
        <taxon>Orbiliomycetes</taxon>
        <taxon>Orbiliales</taxon>
        <taxon>Orbiliaceae</taxon>
        <taxon>Orbilia</taxon>
    </lineage>
</organism>
<protein>
    <submittedName>
        <fullName evidence="1">Uncharacterized protein</fullName>
    </submittedName>
</protein>
<proteinExistence type="predicted"/>
<accession>A0AAV9UL99</accession>
<keyword evidence="2" id="KW-1185">Reference proteome</keyword>
<reference evidence="1 2" key="1">
    <citation type="submission" date="2019-10" db="EMBL/GenBank/DDBJ databases">
        <authorList>
            <person name="Palmer J.M."/>
        </authorList>
    </citation>
    <scope>NUCLEOTIDE SEQUENCE [LARGE SCALE GENOMIC DNA]</scope>
    <source>
        <strain evidence="1 2">TWF730</strain>
    </source>
</reference>
<sequence length="87" mass="9886">MLQLNLDMTQSQGSCFAAVAVELTKEFEDKMKKVYLKKDGDVLKKLEEQEPDNRGYRSSQTSAYVLKDGLLFFNDTVRKSLSDGEKS</sequence>
<dbReference type="AlphaFoldDB" id="A0AAV9UL99"/>